<protein>
    <submittedName>
        <fullName evidence="1">Uncharacterized protein</fullName>
    </submittedName>
</protein>
<reference evidence="1" key="1">
    <citation type="submission" date="2020-06" db="EMBL/GenBank/DDBJ databases">
        <authorList>
            <person name="Li T."/>
            <person name="Hu X."/>
            <person name="Zhang T."/>
            <person name="Song X."/>
            <person name="Zhang H."/>
            <person name="Dai N."/>
            <person name="Sheng W."/>
            <person name="Hou X."/>
            <person name="Wei L."/>
        </authorList>
    </citation>
    <scope>NUCLEOTIDE SEQUENCE</scope>
    <source>
        <strain evidence="1">KEN8</strain>
        <tissue evidence="1">Leaf</tissue>
    </source>
</reference>
<dbReference type="PANTHER" id="PTHR34970:SF5">
    <property type="entry name" value="PROTEIN, PUTATIVE-RELATED"/>
    <property type="match status" value="1"/>
</dbReference>
<evidence type="ECO:0000313" key="1">
    <source>
        <dbReference type="EMBL" id="KAL0377122.1"/>
    </source>
</evidence>
<dbReference type="PANTHER" id="PTHR34970">
    <property type="entry name" value="ABC TRANSPORTER A FAMILY PROTEIN"/>
    <property type="match status" value="1"/>
</dbReference>
<dbReference type="AlphaFoldDB" id="A0AAW2RA92"/>
<organism evidence="1">
    <name type="scientific">Sesamum calycinum</name>
    <dbReference type="NCBI Taxonomy" id="2727403"/>
    <lineage>
        <taxon>Eukaryota</taxon>
        <taxon>Viridiplantae</taxon>
        <taxon>Streptophyta</taxon>
        <taxon>Embryophyta</taxon>
        <taxon>Tracheophyta</taxon>
        <taxon>Spermatophyta</taxon>
        <taxon>Magnoliopsida</taxon>
        <taxon>eudicotyledons</taxon>
        <taxon>Gunneridae</taxon>
        <taxon>Pentapetalae</taxon>
        <taxon>asterids</taxon>
        <taxon>lamiids</taxon>
        <taxon>Lamiales</taxon>
        <taxon>Pedaliaceae</taxon>
        <taxon>Sesamum</taxon>
    </lineage>
</organism>
<proteinExistence type="predicted"/>
<accession>A0AAW2RA92</accession>
<sequence length="96" mass="11065">MMRTRFLWFSLGLASTSGAIAQFILKDLFVDLESLTFQVKEKFHSLETRVSNLESDIPRRPTSSRKLNFLWLGYVSSFGHKYCVLVGKKRTAVTFI</sequence>
<gene>
    <name evidence="1" type="ORF">Scaly_0829800</name>
</gene>
<dbReference type="EMBL" id="JACGWM010000004">
    <property type="protein sequence ID" value="KAL0377122.1"/>
    <property type="molecule type" value="Genomic_DNA"/>
</dbReference>
<name>A0AAW2RA92_9LAMI</name>
<comment type="caution">
    <text evidence="1">The sequence shown here is derived from an EMBL/GenBank/DDBJ whole genome shotgun (WGS) entry which is preliminary data.</text>
</comment>
<reference evidence="1" key="2">
    <citation type="journal article" date="2024" name="Plant">
        <title>Genomic evolution and insights into agronomic trait innovations of Sesamum species.</title>
        <authorList>
            <person name="Miao H."/>
            <person name="Wang L."/>
            <person name="Qu L."/>
            <person name="Liu H."/>
            <person name="Sun Y."/>
            <person name="Le M."/>
            <person name="Wang Q."/>
            <person name="Wei S."/>
            <person name="Zheng Y."/>
            <person name="Lin W."/>
            <person name="Duan Y."/>
            <person name="Cao H."/>
            <person name="Xiong S."/>
            <person name="Wang X."/>
            <person name="Wei L."/>
            <person name="Li C."/>
            <person name="Ma Q."/>
            <person name="Ju M."/>
            <person name="Zhao R."/>
            <person name="Li G."/>
            <person name="Mu C."/>
            <person name="Tian Q."/>
            <person name="Mei H."/>
            <person name="Zhang T."/>
            <person name="Gao T."/>
            <person name="Zhang H."/>
        </authorList>
    </citation>
    <scope>NUCLEOTIDE SEQUENCE</scope>
    <source>
        <strain evidence="1">KEN8</strain>
    </source>
</reference>